<dbReference type="InterPro" id="IPR052038">
    <property type="entry name" value="Type-VII_TA_antitoxin"/>
</dbReference>
<dbReference type="AlphaFoldDB" id="A0A0F9RYV0"/>
<dbReference type="InterPro" id="IPR043519">
    <property type="entry name" value="NT_sf"/>
</dbReference>
<comment type="cofactor">
    <cofactor evidence="1">
        <name>Mg(2+)</name>
        <dbReference type="ChEBI" id="CHEBI:18420"/>
    </cofactor>
</comment>
<evidence type="ECO:0000256" key="8">
    <source>
        <dbReference type="ARBA" id="ARBA00022842"/>
    </source>
</evidence>
<keyword evidence="2" id="KW-1277">Toxin-antitoxin system</keyword>
<organism evidence="11">
    <name type="scientific">marine sediment metagenome</name>
    <dbReference type="NCBI Taxonomy" id="412755"/>
    <lineage>
        <taxon>unclassified sequences</taxon>
        <taxon>metagenomes</taxon>
        <taxon>ecological metagenomes</taxon>
    </lineage>
</organism>
<name>A0A0F9RYV0_9ZZZZ</name>
<keyword evidence="6" id="KW-0547">Nucleotide-binding</keyword>
<dbReference type="PANTHER" id="PTHR33571">
    <property type="entry name" value="SSL8005 PROTEIN"/>
    <property type="match status" value="1"/>
</dbReference>
<proteinExistence type="inferred from homology"/>
<evidence type="ECO:0000256" key="7">
    <source>
        <dbReference type="ARBA" id="ARBA00022840"/>
    </source>
</evidence>
<protein>
    <recommendedName>
        <fullName evidence="10">Polymerase nucleotidyl transferase domain-containing protein</fullName>
    </recommendedName>
</protein>
<evidence type="ECO:0000259" key="10">
    <source>
        <dbReference type="Pfam" id="PF01909"/>
    </source>
</evidence>
<keyword evidence="3" id="KW-0808">Transferase</keyword>
<keyword evidence="7" id="KW-0067">ATP-binding</keyword>
<comment type="similarity">
    <text evidence="9">Belongs to the MntA antitoxin family.</text>
</comment>
<dbReference type="EMBL" id="LAZR01000706">
    <property type="protein sequence ID" value="KKN60059.1"/>
    <property type="molecule type" value="Genomic_DNA"/>
</dbReference>
<dbReference type="InterPro" id="IPR002934">
    <property type="entry name" value="Polymerase_NTP_transf_dom"/>
</dbReference>
<evidence type="ECO:0000256" key="1">
    <source>
        <dbReference type="ARBA" id="ARBA00001946"/>
    </source>
</evidence>
<reference evidence="11" key="1">
    <citation type="journal article" date="2015" name="Nature">
        <title>Complex archaea that bridge the gap between prokaryotes and eukaryotes.</title>
        <authorList>
            <person name="Spang A."/>
            <person name="Saw J.H."/>
            <person name="Jorgensen S.L."/>
            <person name="Zaremba-Niedzwiedzka K."/>
            <person name="Martijn J."/>
            <person name="Lind A.E."/>
            <person name="van Eijk R."/>
            <person name="Schleper C."/>
            <person name="Guy L."/>
            <person name="Ettema T.J."/>
        </authorList>
    </citation>
    <scope>NUCLEOTIDE SEQUENCE</scope>
</reference>
<accession>A0A0F9RYV0</accession>
<dbReference type="GO" id="GO:0005524">
    <property type="term" value="F:ATP binding"/>
    <property type="evidence" value="ECO:0007669"/>
    <property type="project" value="UniProtKB-KW"/>
</dbReference>
<evidence type="ECO:0000256" key="3">
    <source>
        <dbReference type="ARBA" id="ARBA00022679"/>
    </source>
</evidence>
<evidence type="ECO:0000256" key="4">
    <source>
        <dbReference type="ARBA" id="ARBA00022695"/>
    </source>
</evidence>
<evidence type="ECO:0000256" key="6">
    <source>
        <dbReference type="ARBA" id="ARBA00022741"/>
    </source>
</evidence>
<keyword evidence="5" id="KW-0479">Metal-binding</keyword>
<keyword evidence="8" id="KW-0460">Magnesium</keyword>
<dbReference type="PANTHER" id="PTHR33571:SF12">
    <property type="entry name" value="BSL3053 PROTEIN"/>
    <property type="match status" value="1"/>
</dbReference>
<keyword evidence="4" id="KW-0548">Nucleotidyltransferase</keyword>
<dbReference type="CDD" id="cd05403">
    <property type="entry name" value="NT_KNTase_like"/>
    <property type="match status" value="1"/>
</dbReference>
<evidence type="ECO:0000256" key="2">
    <source>
        <dbReference type="ARBA" id="ARBA00022649"/>
    </source>
</evidence>
<evidence type="ECO:0000256" key="9">
    <source>
        <dbReference type="ARBA" id="ARBA00038276"/>
    </source>
</evidence>
<feature type="domain" description="Polymerase nucleotidyl transferase" evidence="10">
    <location>
        <begin position="8"/>
        <end position="94"/>
    </location>
</feature>
<dbReference type="GO" id="GO:0016779">
    <property type="term" value="F:nucleotidyltransferase activity"/>
    <property type="evidence" value="ECO:0007669"/>
    <property type="project" value="UniProtKB-KW"/>
</dbReference>
<comment type="caution">
    <text evidence="11">The sequence shown here is derived from an EMBL/GenBank/DDBJ whole genome shotgun (WGS) entry which is preliminary data.</text>
</comment>
<sequence>MKRQDVLDKLKDAREDLDRFHVASLSVFGSVARDEAANTSDVDLLVEFSRPIGLFDFVRLKRRLEEILGCSVDLGTPDSLKDRIREQVLEEAVRVA</sequence>
<dbReference type="SUPFAM" id="SSF81301">
    <property type="entry name" value="Nucleotidyltransferase"/>
    <property type="match status" value="1"/>
</dbReference>
<dbReference type="Pfam" id="PF01909">
    <property type="entry name" value="NTP_transf_2"/>
    <property type="match status" value="1"/>
</dbReference>
<evidence type="ECO:0000313" key="11">
    <source>
        <dbReference type="EMBL" id="KKN60059.1"/>
    </source>
</evidence>
<dbReference type="Gene3D" id="3.30.460.10">
    <property type="entry name" value="Beta Polymerase, domain 2"/>
    <property type="match status" value="1"/>
</dbReference>
<dbReference type="GO" id="GO:0046872">
    <property type="term" value="F:metal ion binding"/>
    <property type="evidence" value="ECO:0007669"/>
    <property type="project" value="UniProtKB-KW"/>
</dbReference>
<evidence type="ECO:0000256" key="5">
    <source>
        <dbReference type="ARBA" id="ARBA00022723"/>
    </source>
</evidence>
<gene>
    <name evidence="11" type="ORF">LCGC14_0535980</name>
</gene>